<gene>
    <name evidence="1" type="ORF">QAD02_022046</name>
</gene>
<evidence type="ECO:0000313" key="2">
    <source>
        <dbReference type="Proteomes" id="UP001239111"/>
    </source>
</evidence>
<sequence>MFILLISLVFSLTGDSSGSLLGFNITSTNTPARICHGGLIQPTTLTRVNMPIHLDTFWYWKLCRNVSKERHMVVFNEEKNAVSLNTTEITSMIVNNSFNKKSTSWSLDTAKLQIVHGLPSLIYAQKEVKSILCDFK</sequence>
<dbReference type="EMBL" id="CM056741">
    <property type="protein sequence ID" value="KAJ8686252.1"/>
    <property type="molecule type" value="Genomic_DNA"/>
</dbReference>
<keyword evidence="2" id="KW-1185">Reference proteome</keyword>
<accession>A0ACC2PS70</accession>
<name>A0ACC2PS70_9HYME</name>
<proteinExistence type="predicted"/>
<protein>
    <submittedName>
        <fullName evidence="1">Uncharacterized protein</fullName>
    </submittedName>
</protein>
<dbReference type="Proteomes" id="UP001239111">
    <property type="component" value="Chromosome 1"/>
</dbReference>
<organism evidence="1 2">
    <name type="scientific">Eretmocerus hayati</name>
    <dbReference type="NCBI Taxonomy" id="131215"/>
    <lineage>
        <taxon>Eukaryota</taxon>
        <taxon>Metazoa</taxon>
        <taxon>Ecdysozoa</taxon>
        <taxon>Arthropoda</taxon>
        <taxon>Hexapoda</taxon>
        <taxon>Insecta</taxon>
        <taxon>Pterygota</taxon>
        <taxon>Neoptera</taxon>
        <taxon>Endopterygota</taxon>
        <taxon>Hymenoptera</taxon>
        <taxon>Apocrita</taxon>
        <taxon>Proctotrupomorpha</taxon>
        <taxon>Chalcidoidea</taxon>
        <taxon>Aphelinidae</taxon>
        <taxon>Aphelininae</taxon>
        <taxon>Eretmocerus</taxon>
    </lineage>
</organism>
<evidence type="ECO:0000313" key="1">
    <source>
        <dbReference type="EMBL" id="KAJ8686252.1"/>
    </source>
</evidence>
<comment type="caution">
    <text evidence="1">The sequence shown here is derived from an EMBL/GenBank/DDBJ whole genome shotgun (WGS) entry which is preliminary data.</text>
</comment>
<reference evidence="1" key="1">
    <citation type="submission" date="2023-04" db="EMBL/GenBank/DDBJ databases">
        <title>A chromosome-level genome assembly of the parasitoid wasp Eretmocerus hayati.</title>
        <authorList>
            <person name="Zhong Y."/>
            <person name="Liu S."/>
            <person name="Liu Y."/>
        </authorList>
    </citation>
    <scope>NUCLEOTIDE SEQUENCE</scope>
    <source>
        <strain evidence="1">ZJU_SS_LIU_2023</strain>
    </source>
</reference>